<proteinExistence type="predicted"/>
<comment type="caution">
    <text evidence="1">The sequence shown here is derived from an EMBL/GenBank/DDBJ whole genome shotgun (WGS) entry which is preliminary data.</text>
</comment>
<accession>A0A1G5ICE1</accession>
<name>A0A1G5ICE1_LEGMI</name>
<gene>
    <name evidence="1" type="ORF">SAMN02982997_02697</name>
</gene>
<reference evidence="1 2" key="1">
    <citation type="submission" date="2016-10" db="EMBL/GenBank/DDBJ databases">
        <authorList>
            <person name="Varghese N."/>
            <person name="Submissions S."/>
        </authorList>
    </citation>
    <scope>NUCLEOTIDE SEQUENCE [LARGE SCALE GENOMIC DNA]</scope>
    <source>
        <strain evidence="1 2">ATCC 33218</strain>
    </source>
</reference>
<keyword evidence="2" id="KW-1185">Reference proteome</keyword>
<organism evidence="1 2">
    <name type="scientific">Legionella micdadei</name>
    <name type="common">Tatlockia micdadei</name>
    <dbReference type="NCBI Taxonomy" id="451"/>
    <lineage>
        <taxon>Bacteria</taxon>
        <taxon>Pseudomonadati</taxon>
        <taxon>Pseudomonadota</taxon>
        <taxon>Gammaproteobacteria</taxon>
        <taxon>Legionellales</taxon>
        <taxon>Legionellaceae</taxon>
        <taxon>Legionella</taxon>
    </lineage>
</organism>
<dbReference type="Proteomes" id="UP000182998">
    <property type="component" value="Unassembled WGS sequence"/>
</dbReference>
<dbReference type="EMBL" id="FMVN01000016">
    <property type="protein sequence ID" value="SCY73431.1"/>
    <property type="molecule type" value="Genomic_DNA"/>
</dbReference>
<evidence type="ECO:0000313" key="1">
    <source>
        <dbReference type="EMBL" id="SCY73431.1"/>
    </source>
</evidence>
<evidence type="ECO:0000313" key="2">
    <source>
        <dbReference type="Proteomes" id="UP000182998"/>
    </source>
</evidence>
<protein>
    <submittedName>
        <fullName evidence="1">Uncharacterized protein</fullName>
    </submittedName>
</protein>
<sequence length="78" mass="8788">MAMSGLPHIQQLTYLRGIRPYMDVKTGIVGIKRRISHQSISEQLYVEPHQGIKSQSFSRDQVRRAILGLVSAGLIEVQ</sequence>